<proteinExistence type="predicted"/>
<dbReference type="Gene3D" id="3.40.50.10140">
    <property type="entry name" value="Toll/interleukin-1 receptor homology (TIR) domain"/>
    <property type="match status" value="1"/>
</dbReference>
<sequence>QISAWGLCQGLPSPGRPASLSILADILGCWASLPSHRPSALLPGASAEPLPCCRLLPGSLGPRVDVGGQQWQREAPRLLPLPHTEAGLGPGQRCPELLLCSLLRGPGPPPGAAGCGAGARAAAAAAGRLPGSVPVTPGGATASLIPGADAPHCPAPAPASQRGAGRPRPSVPARCHLPLRPESQPQRRVRIAPGGSGGGADGQLLPVAARRTGFQWALMAGWFQRLLRRRKPSPGSMESGLSAAARHPPPSSSSASSSPSSSEARRLAASPCSVDISSASSARWAKSYDACICHSAGDLPFAEELAAYLEGQPEGLRCFLQPRDAAPGAAVPTELCEAVRGSHCWVLLITPAFLRDPWCKYQLHQALAEAPAADGRAIPVLKDVGRGEYPAELRSLYY</sequence>
<dbReference type="InterPro" id="IPR035897">
    <property type="entry name" value="Toll_tir_struct_dom_sf"/>
</dbReference>
<dbReference type="AlphaFoldDB" id="A0A8C4K6H8"/>
<name>A0A8C4K6H8_DRONO</name>
<feature type="region of interest" description="Disordered" evidence="1">
    <location>
        <begin position="231"/>
        <end position="262"/>
    </location>
</feature>
<organism evidence="3 4">
    <name type="scientific">Dromaius novaehollandiae</name>
    <name type="common">Emu</name>
    <dbReference type="NCBI Taxonomy" id="8790"/>
    <lineage>
        <taxon>Eukaryota</taxon>
        <taxon>Metazoa</taxon>
        <taxon>Chordata</taxon>
        <taxon>Craniata</taxon>
        <taxon>Vertebrata</taxon>
        <taxon>Euteleostomi</taxon>
        <taxon>Archelosauria</taxon>
        <taxon>Archosauria</taxon>
        <taxon>Dinosauria</taxon>
        <taxon>Saurischia</taxon>
        <taxon>Theropoda</taxon>
        <taxon>Coelurosauria</taxon>
        <taxon>Aves</taxon>
        <taxon>Palaeognathae</taxon>
        <taxon>Casuariiformes</taxon>
        <taxon>Dromaiidae</taxon>
        <taxon>Dromaius</taxon>
    </lineage>
</organism>
<dbReference type="PANTHER" id="PTHR22662">
    <property type="entry name" value="TIRAP"/>
    <property type="match status" value="1"/>
</dbReference>
<dbReference type="GO" id="GO:0034142">
    <property type="term" value="P:toll-like receptor 4 signaling pathway"/>
    <property type="evidence" value="ECO:0007669"/>
    <property type="project" value="TreeGrafter"/>
</dbReference>
<dbReference type="GO" id="GO:2000343">
    <property type="term" value="P:positive regulation of chemokine (C-X-C motif) ligand 2 production"/>
    <property type="evidence" value="ECO:0007669"/>
    <property type="project" value="TreeGrafter"/>
</dbReference>
<evidence type="ECO:0000256" key="1">
    <source>
        <dbReference type="SAM" id="MobiDB-lite"/>
    </source>
</evidence>
<dbReference type="SUPFAM" id="SSF52200">
    <property type="entry name" value="Toll/Interleukin receptor TIR domain"/>
    <property type="match status" value="1"/>
</dbReference>
<dbReference type="GO" id="GO:0035663">
    <property type="term" value="F:Toll-like receptor 2 binding"/>
    <property type="evidence" value="ECO:0007669"/>
    <property type="project" value="TreeGrafter"/>
</dbReference>
<dbReference type="Ensembl" id="ENSDNVT00000021486.1">
    <property type="protein sequence ID" value="ENSDNVP00000017866.1"/>
    <property type="gene ID" value="ENSDNVG00000012489.1"/>
</dbReference>
<evidence type="ECO:0000259" key="2">
    <source>
        <dbReference type="PROSITE" id="PS50104"/>
    </source>
</evidence>
<feature type="compositionally biased region" description="Low complexity" evidence="1">
    <location>
        <begin position="242"/>
        <end position="262"/>
    </location>
</feature>
<dbReference type="GO" id="GO:0005737">
    <property type="term" value="C:cytoplasm"/>
    <property type="evidence" value="ECO:0007669"/>
    <property type="project" value="TreeGrafter"/>
</dbReference>
<accession>A0A8C4K6H8</accession>
<reference evidence="3" key="1">
    <citation type="submission" date="2025-08" db="UniProtKB">
        <authorList>
            <consortium name="Ensembl"/>
        </authorList>
    </citation>
    <scope>IDENTIFICATION</scope>
</reference>
<evidence type="ECO:0000313" key="3">
    <source>
        <dbReference type="Ensembl" id="ENSDNVP00000017866.1"/>
    </source>
</evidence>
<feature type="domain" description="TIR" evidence="2">
    <location>
        <begin position="286"/>
        <end position="398"/>
    </location>
</feature>
<dbReference type="GO" id="GO:0005886">
    <property type="term" value="C:plasma membrane"/>
    <property type="evidence" value="ECO:0007669"/>
    <property type="project" value="TreeGrafter"/>
</dbReference>
<dbReference type="Pfam" id="PF13676">
    <property type="entry name" value="TIR_2"/>
    <property type="match status" value="1"/>
</dbReference>
<dbReference type="GO" id="GO:0043123">
    <property type="term" value="P:positive regulation of canonical NF-kappaB signal transduction"/>
    <property type="evidence" value="ECO:0007669"/>
    <property type="project" value="TreeGrafter"/>
</dbReference>
<dbReference type="PANTHER" id="PTHR22662:SF0">
    <property type="entry name" value="TOLL_INTERLEUKIN-1 RECEPTOR DOMAIN-CONTAINING ADAPTER PROTEIN"/>
    <property type="match status" value="1"/>
</dbReference>
<protein>
    <submittedName>
        <fullName evidence="3">TIR domain containing adaptor protein</fullName>
    </submittedName>
</protein>
<dbReference type="Proteomes" id="UP000694423">
    <property type="component" value="Unplaced"/>
</dbReference>
<keyword evidence="4" id="KW-1185">Reference proteome</keyword>
<dbReference type="InterPro" id="IPR000157">
    <property type="entry name" value="TIR_dom"/>
</dbReference>
<dbReference type="GO" id="GO:0032760">
    <property type="term" value="P:positive regulation of tumor necrosis factor production"/>
    <property type="evidence" value="ECO:0007669"/>
    <property type="project" value="TreeGrafter"/>
</dbReference>
<dbReference type="GO" id="GO:0035662">
    <property type="term" value="F:Toll-like receptor 4 binding"/>
    <property type="evidence" value="ECO:0007669"/>
    <property type="project" value="TreeGrafter"/>
</dbReference>
<reference evidence="3" key="2">
    <citation type="submission" date="2025-09" db="UniProtKB">
        <authorList>
            <consortium name="Ensembl"/>
        </authorList>
    </citation>
    <scope>IDENTIFICATION</scope>
</reference>
<dbReference type="InterPro" id="IPR017279">
    <property type="entry name" value="Tol-interleuk_rcpt_adapt_Tirap"/>
</dbReference>
<dbReference type="PROSITE" id="PS50104">
    <property type="entry name" value="TIR"/>
    <property type="match status" value="1"/>
</dbReference>
<evidence type="ECO:0000313" key="4">
    <source>
        <dbReference type="Proteomes" id="UP000694423"/>
    </source>
</evidence>
<feature type="region of interest" description="Disordered" evidence="1">
    <location>
        <begin position="138"/>
        <end position="204"/>
    </location>
</feature>